<dbReference type="STRING" id="27342.A0A0H2S2G6"/>
<feature type="chain" id="PRO_5005202368" description="GH16 domain-containing protein" evidence="1">
    <location>
        <begin position="23"/>
        <end position="321"/>
    </location>
</feature>
<dbReference type="InterPro" id="IPR013320">
    <property type="entry name" value="ConA-like_dom_sf"/>
</dbReference>
<dbReference type="PANTHER" id="PTHR10963">
    <property type="entry name" value="GLYCOSYL HYDROLASE-RELATED"/>
    <property type="match status" value="1"/>
</dbReference>
<dbReference type="EMBL" id="KQ085896">
    <property type="protein sequence ID" value="KLO18229.1"/>
    <property type="molecule type" value="Genomic_DNA"/>
</dbReference>
<dbReference type="Proteomes" id="UP000053477">
    <property type="component" value="Unassembled WGS sequence"/>
</dbReference>
<accession>A0A0H2S2G6</accession>
<dbReference type="InParanoid" id="A0A0H2S2G6"/>
<dbReference type="SUPFAM" id="SSF49899">
    <property type="entry name" value="Concanavalin A-like lectins/glucanases"/>
    <property type="match status" value="1"/>
</dbReference>
<keyword evidence="1" id="KW-0732">Signal</keyword>
<protein>
    <recommendedName>
        <fullName evidence="2">GH16 domain-containing protein</fullName>
    </recommendedName>
</protein>
<dbReference type="Pfam" id="PF26113">
    <property type="entry name" value="GH16_XgeA"/>
    <property type="match status" value="1"/>
</dbReference>
<dbReference type="PROSITE" id="PS51762">
    <property type="entry name" value="GH16_2"/>
    <property type="match status" value="1"/>
</dbReference>
<dbReference type="InterPro" id="IPR000757">
    <property type="entry name" value="Beta-glucanase-like"/>
</dbReference>
<gene>
    <name evidence="3" type="ORF">SCHPADRAFT_913229</name>
</gene>
<keyword evidence="4" id="KW-1185">Reference proteome</keyword>
<organism evidence="3 4">
    <name type="scientific">Schizopora paradoxa</name>
    <dbReference type="NCBI Taxonomy" id="27342"/>
    <lineage>
        <taxon>Eukaryota</taxon>
        <taxon>Fungi</taxon>
        <taxon>Dikarya</taxon>
        <taxon>Basidiomycota</taxon>
        <taxon>Agaricomycotina</taxon>
        <taxon>Agaricomycetes</taxon>
        <taxon>Hymenochaetales</taxon>
        <taxon>Schizoporaceae</taxon>
        <taxon>Schizopora</taxon>
    </lineage>
</organism>
<dbReference type="Gene3D" id="2.60.120.200">
    <property type="match status" value="1"/>
</dbReference>
<evidence type="ECO:0000256" key="1">
    <source>
        <dbReference type="SAM" id="SignalP"/>
    </source>
</evidence>
<evidence type="ECO:0000259" key="2">
    <source>
        <dbReference type="PROSITE" id="PS51762"/>
    </source>
</evidence>
<evidence type="ECO:0000313" key="3">
    <source>
        <dbReference type="EMBL" id="KLO18229.1"/>
    </source>
</evidence>
<proteinExistence type="predicted"/>
<dbReference type="PANTHER" id="PTHR10963:SF24">
    <property type="entry name" value="GLYCOSIDASE C21B10.07-RELATED"/>
    <property type="match status" value="1"/>
</dbReference>
<reference evidence="3 4" key="1">
    <citation type="submission" date="2015-04" db="EMBL/GenBank/DDBJ databases">
        <title>Complete genome sequence of Schizopora paradoxa KUC8140, a cosmopolitan wood degrader in East Asia.</title>
        <authorList>
            <consortium name="DOE Joint Genome Institute"/>
            <person name="Min B."/>
            <person name="Park H."/>
            <person name="Jang Y."/>
            <person name="Kim J.-J."/>
            <person name="Kim K.H."/>
            <person name="Pangilinan J."/>
            <person name="Lipzen A."/>
            <person name="Riley R."/>
            <person name="Grigoriev I.V."/>
            <person name="Spatafora J.W."/>
            <person name="Choi I.-G."/>
        </authorList>
    </citation>
    <scope>NUCLEOTIDE SEQUENCE [LARGE SCALE GENOMIC DNA]</scope>
    <source>
        <strain evidence="3 4">KUC8140</strain>
    </source>
</reference>
<feature type="domain" description="GH16" evidence="2">
    <location>
        <begin position="17"/>
        <end position="321"/>
    </location>
</feature>
<dbReference type="GO" id="GO:0004553">
    <property type="term" value="F:hydrolase activity, hydrolyzing O-glycosyl compounds"/>
    <property type="evidence" value="ECO:0007669"/>
    <property type="project" value="InterPro"/>
</dbReference>
<dbReference type="CDD" id="cd02181">
    <property type="entry name" value="GH16_fungal_Lam16A_glucanase"/>
    <property type="match status" value="1"/>
</dbReference>
<evidence type="ECO:0000313" key="4">
    <source>
        <dbReference type="Proteomes" id="UP000053477"/>
    </source>
</evidence>
<dbReference type="AlphaFoldDB" id="A0A0H2S2G6"/>
<dbReference type="GO" id="GO:0009251">
    <property type="term" value="P:glucan catabolic process"/>
    <property type="evidence" value="ECO:0007669"/>
    <property type="project" value="TreeGrafter"/>
</dbReference>
<dbReference type="InterPro" id="IPR050546">
    <property type="entry name" value="Glycosyl_Hydrlase_16"/>
</dbReference>
<name>A0A0H2S2G6_9AGAM</name>
<sequence>MKFQDALLGLAAVSFAASSANAALTLAQNYSGSTFFDAWTFVNGIDTNTTGNVLYQTREQAASEQLAFINSAGNAIMKVDNTTSGVNDPTFGRPSIKIMSNATVPAGSLVLMDAVHMPFGCSVWPAFWMQGPNWPNDGEIDIVENVNLAANNRYTLHTLDGCTHPAADVSSTIETGIVESTDCFNATNGDEGCIVQDPSTNSYGAGFAQNGGGVFAMLWNDTGIMIWFFNRSSIPSDLPTANPNPSSWPTPTAFWPSSSCDTAQFFSPQTLIFDTTICGNFAGAADIFNPSCTGTCTDLVADPGNYNDAYFEVSYVRVFTK</sequence>
<feature type="signal peptide" evidence="1">
    <location>
        <begin position="1"/>
        <end position="22"/>
    </location>
</feature>
<dbReference type="OrthoDB" id="192832at2759"/>